<keyword evidence="1" id="KW-0812">Transmembrane</keyword>
<evidence type="ECO:0000256" key="1">
    <source>
        <dbReference type="SAM" id="Phobius"/>
    </source>
</evidence>
<dbReference type="Pfam" id="PF11151">
    <property type="entry name" value="DUF2929"/>
    <property type="match status" value="1"/>
</dbReference>
<reference evidence="2 3" key="2">
    <citation type="journal article" date="2016" name="Int. J. Syst. Evol. Microbiol.">
        <title>Bacillus gobiensis sp. nov., isolated from a soil sample.</title>
        <authorList>
            <person name="Liu B."/>
            <person name="Liu G.H."/>
            <person name="Cetin S."/>
            <person name="Schumann P."/>
            <person name="Pan Z.Z."/>
            <person name="Chen Q.Q."/>
        </authorList>
    </citation>
    <scope>NUCLEOTIDE SEQUENCE [LARGE SCALE GENOMIC DNA]</scope>
    <source>
        <strain evidence="2 3">FJAT-4402</strain>
    </source>
</reference>
<sequence length="61" mass="6843">MRFIMLFFWAFLLTHMAGYLIASMNGAAYEPLTTSIIAVIAFVLLIILGEILPATKETKQH</sequence>
<dbReference type="OrthoDB" id="2440739at2"/>
<evidence type="ECO:0000313" key="2">
    <source>
        <dbReference type="EMBL" id="ALC80717.1"/>
    </source>
</evidence>
<keyword evidence="1" id="KW-0472">Membrane</keyword>
<dbReference type="AlphaFoldDB" id="A0A0M4FHV1"/>
<dbReference type="RefSeq" id="WP_053602457.1">
    <property type="nucleotide sequence ID" value="NZ_CP012600.1"/>
</dbReference>
<name>A0A0M4FHV1_9BACI</name>
<dbReference type="PATRIC" id="fig|1441095.3.peg.714"/>
<keyword evidence="1" id="KW-1133">Transmembrane helix</keyword>
<dbReference type="Proteomes" id="UP000067625">
    <property type="component" value="Chromosome"/>
</dbReference>
<organism evidence="2 3">
    <name type="scientific">Bacillus gobiensis</name>
    <dbReference type="NCBI Taxonomy" id="1441095"/>
    <lineage>
        <taxon>Bacteria</taxon>
        <taxon>Bacillati</taxon>
        <taxon>Bacillota</taxon>
        <taxon>Bacilli</taxon>
        <taxon>Bacillales</taxon>
        <taxon>Bacillaceae</taxon>
        <taxon>Bacillus</taxon>
    </lineage>
</organism>
<evidence type="ECO:0000313" key="3">
    <source>
        <dbReference type="Proteomes" id="UP000067625"/>
    </source>
</evidence>
<accession>A0A0M4FHV1</accession>
<gene>
    <name evidence="2" type="ORF">AM592_03270</name>
</gene>
<dbReference type="InterPro" id="IPR021324">
    <property type="entry name" value="DUF2929"/>
</dbReference>
<protein>
    <recommendedName>
        <fullName evidence="4">DeoR faimly transcriptional regulator</fullName>
    </recommendedName>
</protein>
<proteinExistence type="predicted"/>
<feature type="transmembrane region" description="Helical" evidence="1">
    <location>
        <begin position="32"/>
        <end position="52"/>
    </location>
</feature>
<evidence type="ECO:0008006" key="4">
    <source>
        <dbReference type="Google" id="ProtNLM"/>
    </source>
</evidence>
<keyword evidence="3" id="KW-1185">Reference proteome</keyword>
<dbReference type="EMBL" id="CP012600">
    <property type="protein sequence ID" value="ALC80717.1"/>
    <property type="molecule type" value="Genomic_DNA"/>
</dbReference>
<reference evidence="3" key="1">
    <citation type="submission" date="2015-08" db="EMBL/GenBank/DDBJ databases">
        <title>Genome sequencing project for genomic taxonomy and phylogenomics of Bacillus-like bacteria.</title>
        <authorList>
            <person name="Liu B."/>
            <person name="Wang J."/>
            <person name="Zhu Y."/>
            <person name="Liu G."/>
            <person name="Chen Q."/>
            <person name="Chen Z."/>
            <person name="Lan J."/>
            <person name="Che J."/>
            <person name="Ge C."/>
            <person name="Shi H."/>
            <person name="Pan Z."/>
            <person name="Liu X."/>
        </authorList>
    </citation>
    <scope>NUCLEOTIDE SEQUENCE [LARGE SCALE GENOMIC DNA]</scope>
    <source>
        <strain evidence="3">FJAT-4402</strain>
    </source>
</reference>